<feature type="domain" description="Metallo-beta-lactamase" evidence="2">
    <location>
        <begin position="22"/>
        <end position="223"/>
    </location>
</feature>
<keyword evidence="1" id="KW-0472">Membrane</keyword>
<dbReference type="RefSeq" id="WP_283078231.1">
    <property type="nucleotide sequence ID" value="NZ_CP121671.1"/>
</dbReference>
<dbReference type="Gene3D" id="3.60.15.10">
    <property type="entry name" value="Ribonuclease Z/Hydroxyacylglutathione hydrolase-like"/>
    <property type="match status" value="1"/>
</dbReference>
<feature type="transmembrane region" description="Helical" evidence="1">
    <location>
        <begin position="266"/>
        <end position="288"/>
    </location>
</feature>
<keyword evidence="1" id="KW-0812">Transmembrane</keyword>
<evidence type="ECO:0000259" key="2">
    <source>
        <dbReference type="SMART" id="SM00849"/>
    </source>
</evidence>
<keyword evidence="4" id="KW-1185">Reference proteome</keyword>
<accession>A0ABY8J198</accession>
<dbReference type="InterPro" id="IPR050662">
    <property type="entry name" value="Sec-metab_biosynth-thioest"/>
</dbReference>
<dbReference type="InterPro" id="IPR036866">
    <property type="entry name" value="RibonucZ/Hydroxyglut_hydro"/>
</dbReference>
<dbReference type="Pfam" id="PF00753">
    <property type="entry name" value="Lactamase_B"/>
    <property type="match status" value="1"/>
</dbReference>
<organism evidence="3 4">
    <name type="scientific">Halobacillus naozhouensis</name>
    <dbReference type="NCBI Taxonomy" id="554880"/>
    <lineage>
        <taxon>Bacteria</taxon>
        <taxon>Bacillati</taxon>
        <taxon>Bacillota</taxon>
        <taxon>Bacilli</taxon>
        <taxon>Bacillales</taxon>
        <taxon>Bacillaceae</taxon>
        <taxon>Halobacillus</taxon>
    </lineage>
</organism>
<evidence type="ECO:0000313" key="4">
    <source>
        <dbReference type="Proteomes" id="UP001221597"/>
    </source>
</evidence>
<keyword evidence="1" id="KW-1133">Transmembrane helix</keyword>
<reference evidence="3 4" key="1">
    <citation type="submission" date="2023-04" db="EMBL/GenBank/DDBJ databases">
        <title>Genome sequence of Halobacillus naozhouensis KACC 21980.</title>
        <authorList>
            <person name="Kim S."/>
            <person name="Heo J."/>
            <person name="Kwon S.-W."/>
        </authorList>
    </citation>
    <scope>NUCLEOTIDE SEQUENCE [LARGE SCALE GENOMIC DNA]</scope>
    <source>
        <strain evidence="3 4">KCTC 13234</strain>
    </source>
</reference>
<dbReference type="SMART" id="SM00849">
    <property type="entry name" value="Lactamase_B"/>
    <property type="match status" value="1"/>
</dbReference>
<evidence type="ECO:0000256" key="1">
    <source>
        <dbReference type="SAM" id="Phobius"/>
    </source>
</evidence>
<protein>
    <submittedName>
        <fullName evidence="3">MBL fold metallo-hydrolase</fullName>
    </submittedName>
</protein>
<name>A0ABY8J198_9BACI</name>
<evidence type="ECO:0000313" key="3">
    <source>
        <dbReference type="EMBL" id="WFT76277.1"/>
    </source>
</evidence>
<dbReference type="PANTHER" id="PTHR23131:SF4">
    <property type="entry name" value="METALLO-BETA-LACTAMASE SUPERFAMILY POTEIN"/>
    <property type="match status" value="1"/>
</dbReference>
<gene>
    <name evidence="3" type="ORF">P9989_07910</name>
</gene>
<sequence length="309" mass="35747">MLEKMTKNIDRLVIPFPSGMQEVNCYLIEGDQGYTVMDTGTYSNEAKAGWEKVLRSGMVIEKVVLTHTHQDHIGLAKWFQQEKGVPVYTSTISYNAMKKRRETNVRHNIDHLIKRHGGLGVPEKMADDSFIYDFEPDGLFEENDKILLGNDVYDTIWTPGHARDHVCFYSEEKQVMIIGDHLLKHISPVIGLWLGEESDVLQDYYDSLERIKTYHVRVALPGHGEQIDHLAERVDEVRERHDQRLQEVLDGIHNQWKTAHDICQDMYGMLHIVLWLSPFMATLTRLIYLEGLGRVERKTVDGEVLFRAC</sequence>
<dbReference type="SUPFAM" id="SSF56281">
    <property type="entry name" value="Metallo-hydrolase/oxidoreductase"/>
    <property type="match status" value="1"/>
</dbReference>
<proteinExistence type="predicted"/>
<dbReference type="PANTHER" id="PTHR23131">
    <property type="entry name" value="ENDORIBONUCLEASE LACTB2"/>
    <property type="match status" value="1"/>
</dbReference>
<dbReference type="InterPro" id="IPR001279">
    <property type="entry name" value="Metallo-B-lactamas"/>
</dbReference>
<dbReference type="EMBL" id="CP121671">
    <property type="protein sequence ID" value="WFT76277.1"/>
    <property type="molecule type" value="Genomic_DNA"/>
</dbReference>
<dbReference type="Proteomes" id="UP001221597">
    <property type="component" value="Chromosome"/>
</dbReference>